<dbReference type="Proteomes" id="UP000076727">
    <property type="component" value="Unassembled WGS sequence"/>
</dbReference>
<keyword evidence="7" id="KW-1185">Reference proteome</keyword>
<accession>A0A165SX55</accession>
<feature type="compositionally biased region" description="Basic and acidic residues" evidence="5">
    <location>
        <begin position="68"/>
        <end position="80"/>
    </location>
</feature>
<dbReference type="OrthoDB" id="411017at2759"/>
<evidence type="ECO:0000256" key="2">
    <source>
        <dbReference type="ARBA" id="ARBA00023136"/>
    </source>
</evidence>
<evidence type="ECO:0000256" key="1">
    <source>
        <dbReference type="ARBA" id="ARBA00022593"/>
    </source>
</evidence>
<dbReference type="InterPro" id="IPR008733">
    <property type="entry name" value="PEX11"/>
</dbReference>
<evidence type="ECO:0008006" key="8">
    <source>
        <dbReference type="Google" id="ProtNLM"/>
    </source>
</evidence>
<dbReference type="STRING" id="1314783.A0A165SX55"/>
<feature type="compositionally biased region" description="Polar residues" evidence="5">
    <location>
        <begin position="51"/>
        <end position="62"/>
    </location>
</feature>
<evidence type="ECO:0000256" key="5">
    <source>
        <dbReference type="SAM" id="MobiDB-lite"/>
    </source>
</evidence>
<dbReference type="GO" id="GO:0005778">
    <property type="term" value="C:peroxisomal membrane"/>
    <property type="evidence" value="ECO:0007669"/>
    <property type="project" value="UniProtKB-SubCell"/>
</dbReference>
<sequence length="376" mass="42490">MSSITFPSNNLSFMSSASSFEHEPHSHTPSFDNVSDGFRMNPLSHHPPRTPRQSVTGSSSVYGTDVYNKLDETPETKTMYEEDSEDEDEKARAEAEGRVRKEEIWRDLLTTSNGRDKALKIMQYSLRMCLIFHRGVTATSFLKSRKSSSWETDILKRFESTANGFSLTRRCLILFNWLVPLTSIMEQHSTATVSTASPSKKRKGKPLLHTLLNSPPPVLLDLLCSAADDVYTFHRLGMIGPKLGEHAGRVADWCWFAGTLVNLVENTVERGVILNLQHEVESRLYTESMSGQTAKSNPTANKIDDKELVRLQKQDFWIQVTRLKLLMDLIFVSYNVFRLNRAKRPVQTITGLAAALLSTAKLYDRHKAALIKATKH</sequence>
<dbReference type="EMBL" id="KV429040">
    <property type="protein sequence ID" value="KZT72615.1"/>
    <property type="molecule type" value="Genomic_DNA"/>
</dbReference>
<keyword evidence="3" id="KW-0576">Peroxisome</keyword>
<name>A0A165SX55_9APHY</name>
<dbReference type="AlphaFoldDB" id="A0A165SX55"/>
<evidence type="ECO:0000256" key="4">
    <source>
        <dbReference type="ARBA" id="ARBA00046271"/>
    </source>
</evidence>
<organism evidence="6 7">
    <name type="scientific">Daedalea quercina L-15889</name>
    <dbReference type="NCBI Taxonomy" id="1314783"/>
    <lineage>
        <taxon>Eukaryota</taxon>
        <taxon>Fungi</taxon>
        <taxon>Dikarya</taxon>
        <taxon>Basidiomycota</taxon>
        <taxon>Agaricomycotina</taxon>
        <taxon>Agaricomycetes</taxon>
        <taxon>Polyporales</taxon>
        <taxon>Fomitopsis</taxon>
    </lineage>
</organism>
<reference evidence="6 7" key="1">
    <citation type="journal article" date="2016" name="Mol. Biol. Evol.">
        <title>Comparative Genomics of Early-Diverging Mushroom-Forming Fungi Provides Insights into the Origins of Lignocellulose Decay Capabilities.</title>
        <authorList>
            <person name="Nagy L.G."/>
            <person name="Riley R."/>
            <person name="Tritt A."/>
            <person name="Adam C."/>
            <person name="Daum C."/>
            <person name="Floudas D."/>
            <person name="Sun H."/>
            <person name="Yadav J.S."/>
            <person name="Pangilinan J."/>
            <person name="Larsson K.H."/>
            <person name="Matsuura K."/>
            <person name="Barry K."/>
            <person name="Labutti K."/>
            <person name="Kuo R."/>
            <person name="Ohm R.A."/>
            <person name="Bhattacharya S.S."/>
            <person name="Shirouzu T."/>
            <person name="Yoshinaga Y."/>
            <person name="Martin F.M."/>
            <person name="Grigoriev I.V."/>
            <person name="Hibbett D.S."/>
        </authorList>
    </citation>
    <scope>NUCLEOTIDE SEQUENCE [LARGE SCALE GENOMIC DNA]</scope>
    <source>
        <strain evidence="6 7">L-15889</strain>
    </source>
</reference>
<gene>
    <name evidence="6" type="ORF">DAEQUDRAFT_722778</name>
</gene>
<dbReference type="PANTHER" id="PTHR12652:SF19">
    <property type="entry name" value="PEROXISOMAL BIOGENESIS FACTOR 11"/>
    <property type="match status" value="1"/>
</dbReference>
<comment type="subcellular location">
    <subcellularLocation>
        <location evidence="4">Peroxisome membrane</location>
    </subcellularLocation>
</comment>
<dbReference type="Pfam" id="PF05648">
    <property type="entry name" value="PEX11"/>
    <property type="match status" value="1"/>
</dbReference>
<evidence type="ECO:0000313" key="7">
    <source>
        <dbReference type="Proteomes" id="UP000076727"/>
    </source>
</evidence>
<proteinExistence type="predicted"/>
<dbReference type="PANTHER" id="PTHR12652">
    <property type="entry name" value="PEROXISOMAL BIOGENESIS FACTOR 11"/>
    <property type="match status" value="1"/>
</dbReference>
<protein>
    <recommendedName>
        <fullName evidence="8">Peroxisomal biogenesis factor 11</fullName>
    </recommendedName>
</protein>
<keyword evidence="1" id="KW-0962">Peroxisome biogenesis</keyword>
<keyword evidence="2" id="KW-0472">Membrane</keyword>
<dbReference type="GO" id="GO:0016559">
    <property type="term" value="P:peroxisome fission"/>
    <property type="evidence" value="ECO:0007669"/>
    <property type="project" value="InterPro"/>
</dbReference>
<evidence type="ECO:0000313" key="6">
    <source>
        <dbReference type="EMBL" id="KZT72615.1"/>
    </source>
</evidence>
<feature type="region of interest" description="Disordered" evidence="5">
    <location>
        <begin position="17"/>
        <end position="95"/>
    </location>
</feature>
<evidence type="ECO:0000256" key="3">
    <source>
        <dbReference type="ARBA" id="ARBA00023140"/>
    </source>
</evidence>